<keyword evidence="3" id="KW-1185">Reference proteome</keyword>
<evidence type="ECO:0000256" key="1">
    <source>
        <dbReference type="SAM" id="MobiDB-lite"/>
    </source>
</evidence>
<protein>
    <submittedName>
        <fullName evidence="2">Uncharacterized protein</fullName>
    </submittedName>
</protein>
<evidence type="ECO:0000313" key="2">
    <source>
        <dbReference type="EMBL" id="PKI85606.1"/>
    </source>
</evidence>
<proteinExistence type="predicted"/>
<gene>
    <name evidence="2" type="ORF">MVES_000002</name>
</gene>
<sequence>MQREIPMRRFVPPSAKTPSLPPFNIPRHEDSDSDAQSTTTSSILDRSCAHALWRISEHTEPRATPHDNTSPLSNAHGHAGPNEKEHAKRASVQPHTSTDLDRLHSLPQAQQTMDEDCLHWMPWADTAVPSAVTAL</sequence>
<feature type="region of interest" description="Disordered" evidence="1">
    <location>
        <begin position="55"/>
        <end position="108"/>
    </location>
</feature>
<dbReference type="AlphaFoldDB" id="A0A2N1JGE1"/>
<feature type="region of interest" description="Disordered" evidence="1">
    <location>
        <begin position="1"/>
        <end position="43"/>
    </location>
</feature>
<reference evidence="2 3" key="1">
    <citation type="submission" date="2017-10" db="EMBL/GenBank/DDBJ databases">
        <title>A novel species of cold-tolerant Malassezia isolated from bats.</title>
        <authorList>
            <person name="Lorch J.M."/>
            <person name="Palmer J.M."/>
            <person name="Vanderwolf K.J."/>
            <person name="Schmidt K.Z."/>
            <person name="Verant M.L."/>
            <person name="Weller T.J."/>
            <person name="Blehert D.S."/>
        </authorList>
    </citation>
    <scope>NUCLEOTIDE SEQUENCE [LARGE SCALE GENOMIC DNA]</scope>
    <source>
        <strain evidence="2 3">NWHC:44797-103</strain>
    </source>
</reference>
<name>A0A2N1JGE1_9BASI</name>
<organism evidence="2 3">
    <name type="scientific">Malassezia vespertilionis</name>
    <dbReference type="NCBI Taxonomy" id="2020962"/>
    <lineage>
        <taxon>Eukaryota</taxon>
        <taxon>Fungi</taxon>
        <taxon>Dikarya</taxon>
        <taxon>Basidiomycota</taxon>
        <taxon>Ustilaginomycotina</taxon>
        <taxon>Malasseziomycetes</taxon>
        <taxon>Malasseziales</taxon>
        <taxon>Malasseziaceae</taxon>
        <taxon>Malassezia</taxon>
    </lineage>
</organism>
<dbReference type="EMBL" id="KZ454987">
    <property type="protein sequence ID" value="PKI85606.1"/>
    <property type="molecule type" value="Genomic_DNA"/>
</dbReference>
<evidence type="ECO:0000313" key="3">
    <source>
        <dbReference type="Proteomes" id="UP000232875"/>
    </source>
</evidence>
<accession>A0A2N1JGE1</accession>
<dbReference type="Proteomes" id="UP000232875">
    <property type="component" value="Unassembled WGS sequence"/>
</dbReference>
<feature type="compositionally biased region" description="Basic and acidic residues" evidence="1">
    <location>
        <begin position="55"/>
        <end position="65"/>
    </location>
</feature>